<evidence type="ECO:0000313" key="13">
    <source>
        <dbReference type="EMBL" id="EJX08146.1"/>
    </source>
</evidence>
<comment type="subcellular location">
    <subcellularLocation>
        <location evidence="1">Cell outer membrane</location>
        <topology evidence="1">Multi-pass membrane protein</topology>
    </subcellularLocation>
</comment>
<keyword evidence="6" id="KW-0408">Iron</keyword>
<evidence type="ECO:0000256" key="9">
    <source>
        <dbReference type="ARBA" id="ARBA00023136"/>
    </source>
</evidence>
<evidence type="ECO:0000256" key="6">
    <source>
        <dbReference type="ARBA" id="ARBA00023004"/>
    </source>
</evidence>
<dbReference type="Gene3D" id="2.40.170.20">
    <property type="entry name" value="TonB-dependent receptor, beta-barrel domain"/>
    <property type="match status" value="1"/>
</dbReference>
<dbReference type="Pfam" id="PF07715">
    <property type="entry name" value="Plug"/>
    <property type="match status" value="1"/>
</dbReference>
<feature type="domain" description="TonB-dependent receptor plug" evidence="12">
    <location>
        <begin position="3"/>
        <end position="81"/>
    </location>
</feature>
<organism evidence="13">
    <name type="scientific">gut metagenome</name>
    <dbReference type="NCBI Taxonomy" id="749906"/>
    <lineage>
        <taxon>unclassified sequences</taxon>
        <taxon>metagenomes</taxon>
        <taxon>organismal metagenomes</taxon>
    </lineage>
</organism>
<keyword evidence="9" id="KW-0472">Membrane</keyword>
<dbReference type="InterPro" id="IPR012910">
    <property type="entry name" value="Plug_dom"/>
</dbReference>
<evidence type="ECO:0000256" key="2">
    <source>
        <dbReference type="ARBA" id="ARBA00022448"/>
    </source>
</evidence>
<evidence type="ECO:0000256" key="1">
    <source>
        <dbReference type="ARBA" id="ARBA00004571"/>
    </source>
</evidence>
<proteinExistence type="predicted"/>
<dbReference type="Gene3D" id="2.170.130.10">
    <property type="entry name" value="TonB-dependent receptor, plug domain"/>
    <property type="match status" value="1"/>
</dbReference>
<evidence type="ECO:0000259" key="11">
    <source>
        <dbReference type="Pfam" id="PF00593"/>
    </source>
</evidence>
<dbReference type="GO" id="GO:0009279">
    <property type="term" value="C:cell outer membrane"/>
    <property type="evidence" value="ECO:0007669"/>
    <property type="project" value="UniProtKB-SubCell"/>
</dbReference>
<dbReference type="PANTHER" id="PTHR32552">
    <property type="entry name" value="FERRICHROME IRON RECEPTOR-RELATED"/>
    <property type="match status" value="1"/>
</dbReference>
<name>J9D617_9ZZZZ</name>
<keyword evidence="10" id="KW-0998">Cell outer membrane</keyword>
<dbReference type="InterPro" id="IPR037066">
    <property type="entry name" value="Plug_dom_sf"/>
</dbReference>
<dbReference type="AlphaFoldDB" id="J9D617"/>
<dbReference type="PROSITE" id="PS52016">
    <property type="entry name" value="TONB_DEPENDENT_REC_3"/>
    <property type="match status" value="1"/>
</dbReference>
<evidence type="ECO:0000259" key="12">
    <source>
        <dbReference type="Pfam" id="PF07715"/>
    </source>
</evidence>
<dbReference type="EMBL" id="AMCI01000695">
    <property type="protein sequence ID" value="EJX08146.1"/>
    <property type="molecule type" value="Genomic_DNA"/>
</dbReference>
<evidence type="ECO:0000256" key="10">
    <source>
        <dbReference type="ARBA" id="ARBA00023237"/>
    </source>
</evidence>
<comment type="caution">
    <text evidence="13">The sequence shown here is derived from an EMBL/GenBank/DDBJ whole genome shotgun (WGS) entry which is preliminary data.</text>
</comment>
<dbReference type="GO" id="GO:0015344">
    <property type="term" value="F:siderophore uptake transmembrane transporter activity"/>
    <property type="evidence" value="ECO:0007669"/>
    <property type="project" value="TreeGrafter"/>
</dbReference>
<evidence type="ECO:0000256" key="7">
    <source>
        <dbReference type="ARBA" id="ARBA00023065"/>
    </source>
</evidence>
<keyword evidence="4 13" id="KW-0812">Transmembrane</keyword>
<dbReference type="InterPro" id="IPR036942">
    <property type="entry name" value="Beta-barrel_TonB_sf"/>
</dbReference>
<keyword evidence="8" id="KW-0798">TonB box</keyword>
<evidence type="ECO:0000256" key="5">
    <source>
        <dbReference type="ARBA" id="ARBA00022729"/>
    </source>
</evidence>
<evidence type="ECO:0000256" key="4">
    <source>
        <dbReference type="ARBA" id="ARBA00022692"/>
    </source>
</evidence>
<keyword evidence="13" id="KW-0675">Receptor</keyword>
<keyword evidence="3" id="KW-0410">Iron transport</keyword>
<evidence type="ECO:0000256" key="3">
    <source>
        <dbReference type="ARBA" id="ARBA00022496"/>
    </source>
</evidence>
<keyword evidence="2" id="KW-0813">Transport</keyword>
<keyword evidence="5" id="KW-0732">Signal</keyword>
<accession>J9D617</accession>
<dbReference type="PANTHER" id="PTHR32552:SF68">
    <property type="entry name" value="FERRICHROME OUTER MEMBRANE TRANSPORTER_PHAGE RECEPTOR"/>
    <property type="match status" value="1"/>
</dbReference>
<dbReference type="InterPro" id="IPR039426">
    <property type="entry name" value="TonB-dep_rcpt-like"/>
</dbReference>
<feature type="domain" description="TonB-dependent receptor-like beta-barrel" evidence="11">
    <location>
        <begin position="205"/>
        <end position="652"/>
    </location>
</feature>
<dbReference type="Pfam" id="PF00593">
    <property type="entry name" value="TonB_dep_Rec_b-barrel"/>
    <property type="match status" value="1"/>
</dbReference>
<sequence>MGTPSVTTTSDAGMGIGYTTLRVRGTDATRINITANGIPVNDAESHSVFWVNMPDFASSVNDIQIQRGVGTSTNGAGAFGASINLQTATLNAQPYGEISGSYGTFNTHKETVRFGTGLMDGHWTIDGRLSNIGTDGYLDRAEANLNSYYLQGGFFNRNTSVRMILFGGKEKTYHAWNYSTREQMNAFGRRFNGCGYMNATAADGTVSRPDIDYSYGVEEAQQLLRNGGRLNYYDDQTDNYIQTNAQLLFDQKFNNRWKLNVGLHYTKGDGYYQEYKDERKLIEYGLKPFEDAAGNLNKKSDLIRKKAMDNHFGGMVASLQYNAPKLRATLGGGYNYYEGDHFGKILWVKNYIGALNPNDDYYRNTGKKHDANTFIKAEYDFAKGLTAYADLQYRHIGYKINGFGDKWAGTSLQHFDINEKFDFFNPKAGINWQFAPQHRVFASVSMAHKEPTRNNYTDGYVNAHPKEERLLDYELDYQFANTWMYAGVNLYYMDYKDQLVLTGELNEIGEAVAANVKDSYRAGVELMAGLQLPCGFHWDVNATLSRNRIKDFTETLYGYDADWNSLDPVVINHGETPISFSPDFIFNSRIGYNWKGLEAQLTTQYVGSQYMSNAHVKDHRLDEYFTNDLNLSYTFSCKALKEVTVGATVYNLFNETYENNGWASSDFTGHLENGKVVMDKRNNYAGYAAQAGTHVLFNVGLKF</sequence>
<keyword evidence="7" id="KW-0406">Ion transport</keyword>
<evidence type="ECO:0000256" key="8">
    <source>
        <dbReference type="ARBA" id="ARBA00023077"/>
    </source>
</evidence>
<dbReference type="InterPro" id="IPR000531">
    <property type="entry name" value="Beta-barrel_TonB"/>
</dbReference>
<dbReference type="SUPFAM" id="SSF56935">
    <property type="entry name" value="Porins"/>
    <property type="match status" value="1"/>
</dbReference>
<gene>
    <name evidence="13" type="ORF">EVA_03744</name>
</gene>
<reference evidence="13" key="1">
    <citation type="journal article" date="2012" name="PLoS ONE">
        <title>Gene sets for utilization of primary and secondary nutrition supplies in the distal gut of endangered iberian lynx.</title>
        <authorList>
            <person name="Alcaide M."/>
            <person name="Messina E."/>
            <person name="Richter M."/>
            <person name="Bargiela R."/>
            <person name="Peplies J."/>
            <person name="Huws S.A."/>
            <person name="Newbold C.J."/>
            <person name="Golyshin P.N."/>
            <person name="Simon M.A."/>
            <person name="Lopez G."/>
            <person name="Yakimov M.M."/>
            <person name="Ferrer M."/>
        </authorList>
    </citation>
    <scope>NUCLEOTIDE SEQUENCE</scope>
</reference>
<protein>
    <submittedName>
        <fullName evidence="13">TonB-dependent transmembrane receptor protein</fullName>
    </submittedName>
</protein>